<sequence length="151" mass="17310">MDKARRPASLPEEASVETLRTYLNMSIKRLSSQKELVGEDYVLLRSMVVCRLTLFNGRRGEEPSRMLVSEWNDAKNGEWLQKHETVDINERFLAGQYKLTYLHGKGRQFVPVLIPTDCVKAIEQLIAYRCHNGITSENQFVFASKGMCIQA</sequence>
<dbReference type="Proteomes" id="UP001209878">
    <property type="component" value="Unassembled WGS sequence"/>
</dbReference>
<organism evidence="1 2">
    <name type="scientific">Ridgeia piscesae</name>
    <name type="common">Tubeworm</name>
    <dbReference type="NCBI Taxonomy" id="27915"/>
    <lineage>
        <taxon>Eukaryota</taxon>
        <taxon>Metazoa</taxon>
        <taxon>Spiralia</taxon>
        <taxon>Lophotrochozoa</taxon>
        <taxon>Annelida</taxon>
        <taxon>Polychaeta</taxon>
        <taxon>Sedentaria</taxon>
        <taxon>Canalipalpata</taxon>
        <taxon>Sabellida</taxon>
        <taxon>Siboglinidae</taxon>
        <taxon>Ridgeia</taxon>
    </lineage>
</organism>
<evidence type="ECO:0000313" key="2">
    <source>
        <dbReference type="Proteomes" id="UP001209878"/>
    </source>
</evidence>
<gene>
    <name evidence="1" type="ORF">NP493_564g03023</name>
</gene>
<dbReference type="PANTHER" id="PTHR33480:SF1">
    <property type="entry name" value="TYR RECOMBINASE DOMAIN-CONTAINING PROTEIN"/>
    <property type="match status" value="1"/>
</dbReference>
<dbReference type="EMBL" id="JAODUO010000564">
    <property type="protein sequence ID" value="KAK2178061.1"/>
    <property type="molecule type" value="Genomic_DNA"/>
</dbReference>
<dbReference type="PANTHER" id="PTHR33480">
    <property type="entry name" value="SET DOMAIN-CONTAINING PROTEIN-RELATED"/>
    <property type="match status" value="1"/>
</dbReference>
<name>A0AAD9NRM8_RIDPI</name>
<evidence type="ECO:0000313" key="1">
    <source>
        <dbReference type="EMBL" id="KAK2178061.1"/>
    </source>
</evidence>
<accession>A0AAD9NRM8</accession>
<comment type="caution">
    <text evidence="1">The sequence shown here is derived from an EMBL/GenBank/DDBJ whole genome shotgun (WGS) entry which is preliminary data.</text>
</comment>
<protein>
    <submittedName>
        <fullName evidence="1">Uncharacterized protein</fullName>
    </submittedName>
</protein>
<keyword evidence="2" id="KW-1185">Reference proteome</keyword>
<dbReference type="AlphaFoldDB" id="A0AAD9NRM8"/>
<proteinExistence type="predicted"/>
<reference evidence="1" key="1">
    <citation type="journal article" date="2023" name="Mol. Biol. Evol.">
        <title>Third-Generation Sequencing Reveals the Adaptive Role of the Epigenome in Three Deep-Sea Polychaetes.</title>
        <authorList>
            <person name="Perez M."/>
            <person name="Aroh O."/>
            <person name="Sun Y."/>
            <person name="Lan Y."/>
            <person name="Juniper S.K."/>
            <person name="Young C.R."/>
            <person name="Angers B."/>
            <person name="Qian P.Y."/>
        </authorList>
    </citation>
    <scope>NUCLEOTIDE SEQUENCE</scope>
    <source>
        <strain evidence="1">R07B-5</strain>
    </source>
</reference>